<dbReference type="EMBL" id="OZ020098">
    <property type="protein sequence ID" value="CAK9270562.1"/>
    <property type="molecule type" value="Genomic_DNA"/>
</dbReference>
<proteinExistence type="predicted"/>
<dbReference type="Proteomes" id="UP001497444">
    <property type="component" value="Chromosome 3"/>
</dbReference>
<organism evidence="1 2">
    <name type="scientific">Sphagnum jensenii</name>
    <dbReference type="NCBI Taxonomy" id="128206"/>
    <lineage>
        <taxon>Eukaryota</taxon>
        <taxon>Viridiplantae</taxon>
        <taxon>Streptophyta</taxon>
        <taxon>Embryophyta</taxon>
        <taxon>Bryophyta</taxon>
        <taxon>Sphagnophytina</taxon>
        <taxon>Sphagnopsida</taxon>
        <taxon>Sphagnales</taxon>
        <taxon>Sphagnaceae</taxon>
        <taxon>Sphagnum</taxon>
    </lineage>
</organism>
<reference evidence="1" key="1">
    <citation type="submission" date="2024-02" db="EMBL/GenBank/DDBJ databases">
        <authorList>
            <consortium name="ELIXIR-Norway"/>
            <consortium name="Elixir Norway"/>
        </authorList>
    </citation>
    <scope>NUCLEOTIDE SEQUENCE</scope>
</reference>
<gene>
    <name evidence="1" type="ORF">CSSPJE1EN1_LOCUS16040</name>
</gene>
<keyword evidence="2" id="KW-1185">Reference proteome</keyword>
<evidence type="ECO:0000313" key="1">
    <source>
        <dbReference type="EMBL" id="CAK9270562.1"/>
    </source>
</evidence>
<protein>
    <submittedName>
        <fullName evidence="1">Uncharacterized protein</fullName>
    </submittedName>
</protein>
<accession>A0ABP0WUN8</accession>
<name>A0ABP0WUN8_9BRYO</name>
<evidence type="ECO:0000313" key="2">
    <source>
        <dbReference type="Proteomes" id="UP001497444"/>
    </source>
</evidence>
<sequence length="144" mass="16256">MDAKLPFVDENCCWWTNQNTVPSWMETAGLWMPKLPCADESCCTDVKLPFADESSYSWMPNCPSWMKNAAGGRTGILSLVDGTAGLWMPRLSCADESCCMDVKLPFVDDRSYSWMPNCPSWMKNAAPRRKLLSRDKETGAERNL</sequence>